<accession>A0ABS0X8H7</accession>
<comment type="caution">
    <text evidence="2">The sequence shown here is derived from an EMBL/GenBank/DDBJ whole genome shotgun (WGS) entry which is preliminary data.</text>
</comment>
<feature type="compositionally biased region" description="Basic and acidic residues" evidence="1">
    <location>
        <begin position="22"/>
        <end position="39"/>
    </location>
</feature>
<gene>
    <name evidence="2" type="ORF">JGB26_20705</name>
</gene>
<reference evidence="2 3" key="1">
    <citation type="submission" date="2020-12" db="EMBL/GenBank/DDBJ databases">
        <title>Streptomyces typhae sp. nov., a novel endophytic actinomycete isolated from the root of cattail pollen (Typha angustifolia L.).</title>
        <authorList>
            <person name="Peng C."/>
            <person name="Liu C."/>
        </authorList>
    </citation>
    <scope>NUCLEOTIDE SEQUENCE [LARGE SCALE GENOMIC DNA]</scope>
    <source>
        <strain evidence="2 3">JCM 4753</strain>
    </source>
</reference>
<dbReference type="RefSeq" id="WP_190115426.1">
    <property type="nucleotide sequence ID" value="NZ_BMVR01000004.1"/>
</dbReference>
<feature type="compositionally biased region" description="Low complexity" evidence="1">
    <location>
        <begin position="40"/>
        <end position="53"/>
    </location>
</feature>
<evidence type="ECO:0000313" key="3">
    <source>
        <dbReference type="Proteomes" id="UP000634780"/>
    </source>
</evidence>
<proteinExistence type="predicted"/>
<protein>
    <submittedName>
        <fullName evidence="2">Uncharacterized protein</fullName>
    </submittedName>
</protein>
<organism evidence="2 3">
    <name type="scientific">Streptomyces flavofungini</name>
    <dbReference type="NCBI Taxonomy" id="68200"/>
    <lineage>
        <taxon>Bacteria</taxon>
        <taxon>Bacillati</taxon>
        <taxon>Actinomycetota</taxon>
        <taxon>Actinomycetes</taxon>
        <taxon>Kitasatosporales</taxon>
        <taxon>Streptomycetaceae</taxon>
        <taxon>Streptomyces</taxon>
    </lineage>
</organism>
<evidence type="ECO:0000256" key="1">
    <source>
        <dbReference type="SAM" id="MobiDB-lite"/>
    </source>
</evidence>
<name>A0ABS0X8H7_9ACTN</name>
<evidence type="ECO:0000313" key="2">
    <source>
        <dbReference type="EMBL" id="MBJ3809510.1"/>
    </source>
</evidence>
<feature type="compositionally biased region" description="Polar residues" evidence="1">
    <location>
        <begin position="1"/>
        <end position="10"/>
    </location>
</feature>
<sequence length="340" mass="37373">MCLTQCSSASDSEKPRSGWAERSPDRRPSEGRSPEDRDPSATPTPSTAPSPSSRGRVRADLERRVTAYTAGFSEDSGYRRPSAADRRTVAEGVALLLDRHRSRAERRLADVDFQVRTVTDTDSGRRFAEVSDLSEDASAPRGWGRVYVDLDSPIRWSVQVPHPVADRHTERLGAALLSRSPGGVMVIAGAHRKAGRDDEADVAHRRKSVFHAICDELAKRGVPGIQVHGMADDSAPKYDVVASTGKGREAVAEGRDLADALRRRGYDVCRAWTRSCPLEGRKNVQGRNATAQDTEFLHVEFGARIRDRDRHLRAAVSAMASVTRDWRRMQAGERGAVAGR</sequence>
<keyword evidence="3" id="KW-1185">Reference proteome</keyword>
<dbReference type="EMBL" id="JAEKOZ010000012">
    <property type="protein sequence ID" value="MBJ3809510.1"/>
    <property type="molecule type" value="Genomic_DNA"/>
</dbReference>
<dbReference type="Proteomes" id="UP000634780">
    <property type="component" value="Unassembled WGS sequence"/>
</dbReference>
<feature type="region of interest" description="Disordered" evidence="1">
    <location>
        <begin position="1"/>
        <end position="62"/>
    </location>
</feature>